<reference evidence="3 4" key="1">
    <citation type="journal article" date="2012" name="J. Bacteriol.">
        <title>Draft Genome Sequence of Novosphingobium nitrogenifigens Y88T.</title>
        <authorList>
            <person name="Strabala T.J."/>
            <person name="Macdonald L."/>
            <person name="Liu V."/>
            <person name="Smit A.M."/>
        </authorList>
    </citation>
    <scope>NUCLEOTIDE SEQUENCE [LARGE SCALE GENOMIC DNA]</scope>
    <source>
        <strain evidence="3 4">DSM 19370</strain>
    </source>
</reference>
<evidence type="ECO:0000256" key="2">
    <source>
        <dbReference type="ARBA" id="ARBA00023231"/>
    </source>
</evidence>
<name>F1Z4T7_9SPHN</name>
<proteinExistence type="inferred from homology"/>
<comment type="caution">
    <text evidence="3">The sequence shown here is derived from an EMBL/GenBank/DDBJ whole genome shotgun (WGS) entry which is preliminary data.</text>
</comment>
<protein>
    <submittedName>
        <fullName evidence="3">NifZ family protein</fullName>
    </submittedName>
</protein>
<gene>
    <name evidence="3" type="ORF">Y88_0024</name>
</gene>
<evidence type="ECO:0000313" key="3">
    <source>
        <dbReference type="EMBL" id="EGD60376.1"/>
    </source>
</evidence>
<dbReference type="InterPro" id="IPR007415">
    <property type="entry name" value="Nitrogenase_MoFe_mat_NifZ"/>
</dbReference>
<dbReference type="GO" id="GO:0009399">
    <property type="term" value="P:nitrogen fixation"/>
    <property type="evidence" value="ECO:0007669"/>
    <property type="project" value="InterPro"/>
</dbReference>
<keyword evidence="2" id="KW-0535">Nitrogen fixation</keyword>
<dbReference type="OrthoDB" id="5297316at2"/>
<dbReference type="STRING" id="983920.Y88_0024"/>
<dbReference type="EMBL" id="AEWJ01000022">
    <property type="protein sequence ID" value="EGD60376.1"/>
    <property type="molecule type" value="Genomic_DNA"/>
</dbReference>
<dbReference type="AlphaFoldDB" id="F1Z4T7"/>
<dbReference type="HOGENOM" id="CLU_142102_2_0_5"/>
<organism evidence="3 4">
    <name type="scientific">Novosphingobium nitrogenifigens DSM 19370</name>
    <dbReference type="NCBI Taxonomy" id="983920"/>
    <lineage>
        <taxon>Bacteria</taxon>
        <taxon>Pseudomonadati</taxon>
        <taxon>Pseudomonadota</taxon>
        <taxon>Alphaproteobacteria</taxon>
        <taxon>Sphingomonadales</taxon>
        <taxon>Sphingomonadaceae</taxon>
        <taxon>Novosphingobium</taxon>
    </lineage>
</organism>
<dbReference type="eggNOG" id="ENOG50330EE">
    <property type="taxonomic scope" value="Bacteria"/>
</dbReference>
<dbReference type="InParanoid" id="F1Z4T7"/>
<keyword evidence="4" id="KW-1185">Reference proteome</keyword>
<dbReference type="Pfam" id="PF04319">
    <property type="entry name" value="NifZ"/>
    <property type="match status" value="1"/>
</dbReference>
<accession>F1Z4T7</accession>
<evidence type="ECO:0000313" key="4">
    <source>
        <dbReference type="Proteomes" id="UP000004728"/>
    </source>
</evidence>
<dbReference type="Proteomes" id="UP000004728">
    <property type="component" value="Unassembled WGS sequence"/>
</dbReference>
<comment type="similarity">
    <text evidence="1">Belongs to the NifZ family.</text>
</comment>
<sequence length="83" mass="8787">MIAGLSPMREPRFQWGQKVRACVDLVNDGSHPGHDDDALLVAAGTAGEVVNSGVHTDSNTPVYLVEFGPLLLVGCVEDELEAV</sequence>
<evidence type="ECO:0000256" key="1">
    <source>
        <dbReference type="ARBA" id="ARBA00008027"/>
    </source>
</evidence>